<name>A0A061CV44_ECTOL</name>
<organism evidence="2 3">
    <name type="scientific">Ectopseudomonas oleovorans</name>
    <name type="common">Pseudomonas oleovorans</name>
    <dbReference type="NCBI Taxonomy" id="301"/>
    <lineage>
        <taxon>Bacteria</taxon>
        <taxon>Pseudomonadati</taxon>
        <taxon>Pseudomonadota</taxon>
        <taxon>Gammaproteobacteria</taxon>
        <taxon>Pseudomonadales</taxon>
        <taxon>Pseudomonadaceae</taxon>
        <taxon>Ectopseudomonas</taxon>
    </lineage>
</organism>
<proteinExistence type="predicted"/>
<feature type="region of interest" description="Disordered" evidence="1">
    <location>
        <begin position="1"/>
        <end position="32"/>
    </location>
</feature>
<evidence type="ECO:0000313" key="2">
    <source>
        <dbReference type="EMBL" id="SUD59216.1"/>
    </source>
</evidence>
<evidence type="ECO:0000256" key="1">
    <source>
        <dbReference type="SAM" id="MobiDB-lite"/>
    </source>
</evidence>
<gene>
    <name evidence="2" type="ORF">NCTC10860_01486</name>
</gene>
<reference evidence="2 3" key="1">
    <citation type="submission" date="2018-06" db="EMBL/GenBank/DDBJ databases">
        <authorList>
            <consortium name="Pathogen Informatics"/>
            <person name="Doyle S."/>
        </authorList>
    </citation>
    <scope>NUCLEOTIDE SEQUENCE [LARGE SCALE GENOMIC DNA]</scope>
    <source>
        <strain evidence="2 3">NCTC10860</strain>
    </source>
</reference>
<sequence>MSLIKRFFQQSQPSQQPTTANVQEHPNFWMYQ</sequence>
<dbReference type="Proteomes" id="UP000254084">
    <property type="component" value="Unassembled WGS sequence"/>
</dbReference>
<accession>A0A061CV44</accession>
<evidence type="ECO:0000313" key="3">
    <source>
        <dbReference type="Proteomes" id="UP000254084"/>
    </source>
</evidence>
<protein>
    <submittedName>
        <fullName evidence="2">Uncharacterized protein</fullName>
    </submittedName>
</protein>
<dbReference type="EMBL" id="UGUW01000004">
    <property type="protein sequence ID" value="SUD59216.1"/>
    <property type="molecule type" value="Genomic_DNA"/>
</dbReference>
<dbReference type="AlphaFoldDB" id="A0A061CV44"/>
<feature type="compositionally biased region" description="Low complexity" evidence="1">
    <location>
        <begin position="7"/>
        <end position="19"/>
    </location>
</feature>